<dbReference type="Pfam" id="PF11162">
    <property type="entry name" value="DUF2946"/>
    <property type="match status" value="1"/>
</dbReference>
<feature type="transmembrane region" description="Helical" evidence="1">
    <location>
        <begin position="88"/>
        <end position="110"/>
    </location>
</feature>
<evidence type="ECO:0000313" key="3">
    <source>
        <dbReference type="Proteomes" id="UP001501083"/>
    </source>
</evidence>
<dbReference type="EMBL" id="BAABKY010000002">
    <property type="protein sequence ID" value="GAA5078497.1"/>
    <property type="molecule type" value="Genomic_DNA"/>
</dbReference>
<dbReference type="RefSeq" id="WP_158984567.1">
    <property type="nucleotide sequence ID" value="NZ_BAABKY010000002.1"/>
</dbReference>
<dbReference type="InterPro" id="IPR021333">
    <property type="entry name" value="DUF2946"/>
</dbReference>
<protein>
    <recommendedName>
        <fullName evidence="4">DUF2946 domain-containing protein</fullName>
    </recommendedName>
</protein>
<comment type="caution">
    <text evidence="2">The sequence shown here is derived from an EMBL/GenBank/DDBJ whole genome shotgun (WGS) entry which is preliminary data.</text>
</comment>
<sequence length="137" mass="14142">MLLPPALQRTMNQLALVAMLLLLALPTVGRVLDAASPDASGVWAQMCTMAGLKLVKIAPGDATPIDPPAPKSPAGSMLAGEDCAYCPILGGMAVLVLYVLFGVPVASHLAPIPWRLFAPRTFAYPSGLGSRGPPIAL</sequence>
<reference evidence="3" key="1">
    <citation type="journal article" date="2019" name="Int. J. Syst. Evol. Microbiol.">
        <title>The Global Catalogue of Microorganisms (GCM) 10K type strain sequencing project: providing services to taxonomists for standard genome sequencing and annotation.</title>
        <authorList>
            <consortium name="The Broad Institute Genomics Platform"/>
            <consortium name="The Broad Institute Genome Sequencing Center for Infectious Disease"/>
            <person name="Wu L."/>
            <person name="Ma J."/>
        </authorList>
    </citation>
    <scope>NUCLEOTIDE SEQUENCE [LARGE SCALE GENOMIC DNA]</scope>
    <source>
        <strain evidence="3">JCM 19212</strain>
    </source>
</reference>
<evidence type="ECO:0000256" key="1">
    <source>
        <dbReference type="SAM" id="Phobius"/>
    </source>
</evidence>
<evidence type="ECO:0000313" key="2">
    <source>
        <dbReference type="EMBL" id="GAA5078497.1"/>
    </source>
</evidence>
<dbReference type="Proteomes" id="UP001501083">
    <property type="component" value="Unassembled WGS sequence"/>
</dbReference>
<keyword evidence="3" id="KW-1185">Reference proteome</keyword>
<accession>A0ABP9LL87</accession>
<gene>
    <name evidence="2" type="ORF">GCM10025759_25680</name>
</gene>
<keyword evidence="1" id="KW-0812">Transmembrane</keyword>
<keyword evidence="1" id="KW-1133">Transmembrane helix</keyword>
<name>A0ABP9LL87_9GAMM</name>
<organism evidence="2 3">
    <name type="scientific">Lysobacter panacisoli</name>
    <dbReference type="NCBI Taxonomy" id="1255263"/>
    <lineage>
        <taxon>Bacteria</taxon>
        <taxon>Pseudomonadati</taxon>
        <taxon>Pseudomonadota</taxon>
        <taxon>Gammaproteobacteria</taxon>
        <taxon>Lysobacterales</taxon>
        <taxon>Lysobacteraceae</taxon>
        <taxon>Lysobacter</taxon>
    </lineage>
</organism>
<proteinExistence type="predicted"/>
<keyword evidence="1" id="KW-0472">Membrane</keyword>
<evidence type="ECO:0008006" key="4">
    <source>
        <dbReference type="Google" id="ProtNLM"/>
    </source>
</evidence>